<feature type="region of interest" description="Disordered" evidence="5">
    <location>
        <begin position="58"/>
        <end position="83"/>
    </location>
</feature>
<evidence type="ECO:0008006" key="8">
    <source>
        <dbReference type="Google" id="ProtNLM"/>
    </source>
</evidence>
<keyword evidence="3" id="KW-0963">Cytoplasm</keyword>
<evidence type="ECO:0000256" key="4">
    <source>
        <dbReference type="ARBA" id="ARBA00023242"/>
    </source>
</evidence>
<dbReference type="PANTHER" id="PTHR31250">
    <property type="entry name" value="IQ DOMAIN-CONTAINING PROTEIN IQM3"/>
    <property type="match status" value="1"/>
</dbReference>
<evidence type="ECO:0000313" key="6">
    <source>
        <dbReference type="EMBL" id="RDW61113.1"/>
    </source>
</evidence>
<dbReference type="STRING" id="1810919.A0A3D8QH01"/>
<dbReference type="Pfam" id="PF00612">
    <property type="entry name" value="IQ"/>
    <property type="match status" value="1"/>
</dbReference>
<dbReference type="InterPro" id="IPR000048">
    <property type="entry name" value="IQ_motif_EF-hand-BS"/>
</dbReference>
<name>A0A3D8QH01_9EURO</name>
<protein>
    <recommendedName>
        <fullName evidence="8">IQ calmodulin-binding motif protein</fullName>
    </recommendedName>
</protein>
<dbReference type="OrthoDB" id="7344096at2759"/>
<evidence type="ECO:0000313" key="7">
    <source>
        <dbReference type="Proteomes" id="UP000256690"/>
    </source>
</evidence>
<dbReference type="InterPro" id="IPR044159">
    <property type="entry name" value="IQM"/>
</dbReference>
<evidence type="ECO:0000256" key="1">
    <source>
        <dbReference type="ARBA" id="ARBA00004123"/>
    </source>
</evidence>
<dbReference type="RefSeq" id="XP_026598645.1">
    <property type="nucleotide sequence ID" value="XM_026752627.1"/>
</dbReference>
<dbReference type="GeneID" id="38120981"/>
<feature type="region of interest" description="Disordered" evidence="5">
    <location>
        <begin position="94"/>
        <end position="113"/>
    </location>
</feature>
<evidence type="ECO:0000256" key="5">
    <source>
        <dbReference type="SAM" id="MobiDB-lite"/>
    </source>
</evidence>
<dbReference type="GO" id="GO:0005634">
    <property type="term" value="C:nucleus"/>
    <property type="evidence" value="ECO:0007669"/>
    <property type="project" value="UniProtKB-SubCell"/>
</dbReference>
<comment type="caution">
    <text evidence="6">The sequence shown here is derived from an EMBL/GenBank/DDBJ whole genome shotgun (WGS) entry which is preliminary data.</text>
</comment>
<evidence type="ECO:0000256" key="2">
    <source>
        <dbReference type="ARBA" id="ARBA00004496"/>
    </source>
</evidence>
<dbReference type="PROSITE" id="PS50096">
    <property type="entry name" value="IQ"/>
    <property type="match status" value="1"/>
</dbReference>
<sequence>MTDPELDRGDAGPEDDVTASQVAAVCLIQRVYRGYRTRRELQGRQLTATNRWIDTVREAQSQDRHHSATSPARSPAEQAHRNWSHAVNVAKLARGDSYSRRRETSIKPTKPAPATVSKAMDLQYFLEMMDPNHRHGSNLRKYHEHWKTTDSHENFFYWLDYGAGKDVELPACPRDKLAREQVRYLSREERVNYLVKVDEKGRFRWARNNELVWTNDAMYEDGEDGILPVRTLSAPGKESPHARSIFRSRPRSASGSLLDKDVSKSDQADHPRGLTDRRRHIANHIKDRLFSSDDWWIFVADPSYRLYVGIKKRGSFQHSSFLRGGRIAAAGLIKIRQGKLRDLAPLSGHYRPRSSNFHAFFQALRDQGADLSRVSTTKLYATLAGMEGYVGTKRKVIKAREKMERKIHHAGKNDESFTVDL</sequence>
<feature type="compositionally biased region" description="Basic and acidic residues" evidence="5">
    <location>
        <begin position="94"/>
        <end position="105"/>
    </location>
</feature>
<feature type="compositionally biased region" description="Basic and acidic residues" evidence="5">
    <location>
        <begin position="258"/>
        <end position="275"/>
    </location>
</feature>
<comment type="subcellular location">
    <subcellularLocation>
        <location evidence="2">Cytoplasm</location>
    </subcellularLocation>
    <subcellularLocation>
        <location evidence="1">Nucleus</location>
    </subcellularLocation>
</comment>
<accession>A0A3D8QH01</accession>
<reference evidence="6 7" key="1">
    <citation type="journal article" date="2018" name="IMA Fungus">
        <title>IMA Genome-F 9: Draft genome sequence of Annulohypoxylon stygium, Aspergillus mulundensis, Berkeleyomyces basicola (syn. Thielaviopsis basicola), Ceratocystis smalleyi, two Cercospora beticola strains, Coleophoma cylindrospora, Fusarium fracticaudum, Phialophora cf. hyalina, and Morchella septimelata.</title>
        <authorList>
            <person name="Wingfield B.D."/>
            <person name="Bills G.F."/>
            <person name="Dong Y."/>
            <person name="Huang W."/>
            <person name="Nel W.J."/>
            <person name="Swalarsk-Parry B.S."/>
            <person name="Vaghefi N."/>
            <person name="Wilken P.M."/>
            <person name="An Z."/>
            <person name="de Beer Z.W."/>
            <person name="De Vos L."/>
            <person name="Chen L."/>
            <person name="Duong T.A."/>
            <person name="Gao Y."/>
            <person name="Hammerbacher A."/>
            <person name="Kikkert J.R."/>
            <person name="Li Y."/>
            <person name="Li H."/>
            <person name="Li K."/>
            <person name="Li Q."/>
            <person name="Liu X."/>
            <person name="Ma X."/>
            <person name="Naidoo K."/>
            <person name="Pethybridge S.J."/>
            <person name="Sun J."/>
            <person name="Steenkamp E.T."/>
            <person name="van der Nest M.A."/>
            <person name="van Wyk S."/>
            <person name="Wingfield M.J."/>
            <person name="Xiong C."/>
            <person name="Yue Q."/>
            <person name="Zhang X."/>
        </authorList>
    </citation>
    <scope>NUCLEOTIDE SEQUENCE [LARGE SCALE GENOMIC DNA]</scope>
    <source>
        <strain evidence="6 7">DSM 5745</strain>
    </source>
</reference>
<proteinExistence type="predicted"/>
<dbReference type="Proteomes" id="UP000256690">
    <property type="component" value="Unassembled WGS sequence"/>
</dbReference>
<dbReference type="CDD" id="cd23767">
    <property type="entry name" value="IQCD"/>
    <property type="match status" value="1"/>
</dbReference>
<keyword evidence="4" id="KW-0539">Nucleus</keyword>
<evidence type="ECO:0000256" key="3">
    <source>
        <dbReference type="ARBA" id="ARBA00022490"/>
    </source>
</evidence>
<dbReference type="GO" id="GO:0005737">
    <property type="term" value="C:cytoplasm"/>
    <property type="evidence" value="ECO:0007669"/>
    <property type="project" value="UniProtKB-SubCell"/>
</dbReference>
<keyword evidence="7" id="KW-1185">Reference proteome</keyword>
<organism evidence="6 7">
    <name type="scientific">Aspergillus mulundensis</name>
    <dbReference type="NCBI Taxonomy" id="1810919"/>
    <lineage>
        <taxon>Eukaryota</taxon>
        <taxon>Fungi</taxon>
        <taxon>Dikarya</taxon>
        <taxon>Ascomycota</taxon>
        <taxon>Pezizomycotina</taxon>
        <taxon>Eurotiomycetes</taxon>
        <taxon>Eurotiomycetidae</taxon>
        <taxon>Eurotiales</taxon>
        <taxon>Aspergillaceae</taxon>
        <taxon>Aspergillus</taxon>
        <taxon>Aspergillus subgen. Nidulantes</taxon>
    </lineage>
</organism>
<gene>
    <name evidence="6" type="ORF">DSM5745_10611</name>
</gene>
<dbReference type="EMBL" id="PVWQ01000017">
    <property type="protein sequence ID" value="RDW61113.1"/>
    <property type="molecule type" value="Genomic_DNA"/>
</dbReference>
<dbReference type="PANTHER" id="PTHR31250:SF27">
    <property type="entry name" value="IQ DOMAIN-CONTAINING PROTEIN IQM5"/>
    <property type="match status" value="1"/>
</dbReference>
<dbReference type="AlphaFoldDB" id="A0A3D8QH01"/>
<feature type="region of interest" description="Disordered" evidence="5">
    <location>
        <begin position="231"/>
        <end position="275"/>
    </location>
</feature>